<name>S0ENC0_GIBF5</name>
<evidence type="ECO:0000313" key="1">
    <source>
        <dbReference type="EMBL" id="CCT75474.1"/>
    </source>
</evidence>
<dbReference type="VEuPathDB" id="FungiDB:FFUJ_11496"/>
<evidence type="ECO:0000313" key="2">
    <source>
        <dbReference type="Proteomes" id="UP000016800"/>
    </source>
</evidence>
<dbReference type="GeneID" id="35404958"/>
<protein>
    <submittedName>
        <fullName evidence="1">Uncharacterized protein</fullName>
    </submittedName>
</protein>
<organism evidence="1 2">
    <name type="scientific">Gibberella fujikuroi (strain CBS 195.34 / IMI 58289 / NRRL A-6831)</name>
    <name type="common">Bakanae and foot rot disease fungus</name>
    <name type="synonym">Fusarium fujikuroi</name>
    <dbReference type="NCBI Taxonomy" id="1279085"/>
    <lineage>
        <taxon>Eukaryota</taxon>
        <taxon>Fungi</taxon>
        <taxon>Dikarya</taxon>
        <taxon>Ascomycota</taxon>
        <taxon>Pezizomycotina</taxon>
        <taxon>Sordariomycetes</taxon>
        <taxon>Hypocreomycetidae</taxon>
        <taxon>Hypocreales</taxon>
        <taxon>Nectriaceae</taxon>
        <taxon>Fusarium</taxon>
        <taxon>Fusarium fujikuroi species complex</taxon>
    </lineage>
</organism>
<dbReference type="Proteomes" id="UP000016800">
    <property type="component" value="Chromosome XI"/>
</dbReference>
<gene>
    <name evidence="1" type="ORF">FFUJ_11496</name>
</gene>
<dbReference type="AlphaFoldDB" id="S0ENC0"/>
<proteinExistence type="predicted"/>
<accession>S0ENC0</accession>
<sequence length="205" mass="23158">MSDDTIRPDECDDETSRIYSSNVHSNKVHLQLQPKNAQPSRLRIEVQDMHAEYLDHVSAGCLPPSHDSIIYSWIPPQCGCCRHIHVEECERPYCYSHYSNGWAYTTPRGHRFLPSLRSFTSTIRPSNQVDRSPLSGYSALPHVEHLKTLKHVGKKEPKRISVGKVDRPLGHVSTSSISAVRSTTMEKDIDGTIEQVSSVLNVTRI</sequence>
<dbReference type="HOGENOM" id="CLU_1337602_0_0_1"/>
<reference evidence="2" key="1">
    <citation type="journal article" date="2013" name="PLoS Pathog.">
        <title>Deciphering the cryptic genome: genome-wide analyses of the rice pathogen Fusarium fujikuroi reveal complex regulation of secondary metabolism and novel metabolites.</title>
        <authorList>
            <person name="Wiemann P."/>
            <person name="Sieber C.M."/>
            <person name="von Bargen K.W."/>
            <person name="Studt L."/>
            <person name="Niehaus E.M."/>
            <person name="Espino J.J."/>
            <person name="Huss K."/>
            <person name="Michielse C.B."/>
            <person name="Albermann S."/>
            <person name="Wagner D."/>
            <person name="Bergner S.V."/>
            <person name="Connolly L.R."/>
            <person name="Fischer A."/>
            <person name="Reuter G."/>
            <person name="Kleigrewe K."/>
            <person name="Bald T."/>
            <person name="Wingfield B.D."/>
            <person name="Ophir R."/>
            <person name="Freeman S."/>
            <person name="Hippler M."/>
            <person name="Smith K.M."/>
            <person name="Brown D.W."/>
            <person name="Proctor R.H."/>
            <person name="Munsterkotter M."/>
            <person name="Freitag M."/>
            <person name="Humpf H.U."/>
            <person name="Guldener U."/>
            <person name="Tudzynski B."/>
        </authorList>
    </citation>
    <scope>NUCLEOTIDE SEQUENCE [LARGE SCALE GENOMIC DNA]</scope>
    <source>
        <strain evidence="2">CBS 195.34 / IMI 58289 / NRRL A-6831</strain>
    </source>
</reference>
<keyword evidence="2" id="KW-1185">Reference proteome</keyword>
<dbReference type="EMBL" id="HF679033">
    <property type="protein sequence ID" value="CCT75474.1"/>
    <property type="molecule type" value="Genomic_DNA"/>
</dbReference>
<dbReference type="RefSeq" id="XP_023437520.1">
    <property type="nucleotide sequence ID" value="XM_023570401.1"/>
</dbReference>